<dbReference type="STRING" id="1049790.LEP1GSC047_0531"/>
<feature type="compositionally biased region" description="Basic and acidic residues" evidence="1">
    <location>
        <begin position="1"/>
        <end position="14"/>
    </location>
</feature>
<protein>
    <submittedName>
        <fullName evidence="2">Uncharacterized protein</fullName>
    </submittedName>
</protein>
<feature type="region of interest" description="Disordered" evidence="1">
    <location>
        <begin position="1"/>
        <end position="41"/>
    </location>
</feature>
<comment type="caution">
    <text evidence="2">The sequence shown here is derived from an EMBL/GenBank/DDBJ whole genome shotgun (WGS) entry which is preliminary data.</text>
</comment>
<reference evidence="2 3" key="1">
    <citation type="submission" date="2013-05" db="EMBL/GenBank/DDBJ databases">
        <authorList>
            <person name="Harkins D.M."/>
            <person name="Durkin A.S."/>
            <person name="Brinkac L.M."/>
            <person name="Haft D.H."/>
            <person name="Selengut J.D."/>
            <person name="Sanka R."/>
            <person name="DePew J."/>
            <person name="Purushe J."/>
            <person name="Hartskeerl R.A."/>
            <person name="Ahmed A."/>
            <person name="van der Linden H."/>
            <person name="Goris M.G.A."/>
            <person name="Vinetz J.M."/>
            <person name="Sutton G.G."/>
            <person name="Nierman W.C."/>
            <person name="Fouts D.E."/>
        </authorList>
    </citation>
    <scope>NUCLEOTIDE SEQUENCE [LARGE SCALE GENOMIC DNA]</scope>
    <source>
        <strain evidence="2 3">10</strain>
    </source>
</reference>
<dbReference type="EMBL" id="AHMM02000024">
    <property type="protein sequence ID" value="EQA35917.1"/>
    <property type="molecule type" value="Genomic_DNA"/>
</dbReference>
<name>V6HA18_9LEPT</name>
<gene>
    <name evidence="2" type="ORF">LEP1GSC047_0531</name>
</gene>
<accession>V6HA18</accession>
<evidence type="ECO:0000313" key="2">
    <source>
        <dbReference type="EMBL" id="EQA35917.1"/>
    </source>
</evidence>
<proteinExistence type="predicted"/>
<evidence type="ECO:0000256" key="1">
    <source>
        <dbReference type="SAM" id="MobiDB-lite"/>
    </source>
</evidence>
<evidence type="ECO:0000313" key="3">
    <source>
        <dbReference type="Proteomes" id="UP000018719"/>
    </source>
</evidence>
<dbReference type="AlphaFoldDB" id="V6HA18"/>
<sequence length="41" mass="4520">MAQARKNEIARGRGGENPSISISRVRNRGEIVSPFPDPDIK</sequence>
<dbReference type="Proteomes" id="UP000018719">
    <property type="component" value="Unassembled WGS sequence"/>
</dbReference>
<organism evidence="2 3">
    <name type="scientific">Leptospira inadai serovar Lyme str. 10</name>
    <dbReference type="NCBI Taxonomy" id="1049790"/>
    <lineage>
        <taxon>Bacteria</taxon>
        <taxon>Pseudomonadati</taxon>
        <taxon>Spirochaetota</taxon>
        <taxon>Spirochaetia</taxon>
        <taxon>Leptospirales</taxon>
        <taxon>Leptospiraceae</taxon>
        <taxon>Leptospira</taxon>
    </lineage>
</organism>